<accession>A0A6M2DA18</accession>
<sequence>MFCFFFFIFSSFAFDTFNTSSSLESFLLMSESMVSRFFCSSLDCFSSASILFISSSRSGPGLLSTSPHSKIVKTDQQSSTIWTHCRGHGRIKSA</sequence>
<organism evidence="1">
    <name type="scientific">Rhipicephalus microplus</name>
    <name type="common">Cattle tick</name>
    <name type="synonym">Boophilus microplus</name>
    <dbReference type="NCBI Taxonomy" id="6941"/>
    <lineage>
        <taxon>Eukaryota</taxon>
        <taxon>Metazoa</taxon>
        <taxon>Ecdysozoa</taxon>
        <taxon>Arthropoda</taxon>
        <taxon>Chelicerata</taxon>
        <taxon>Arachnida</taxon>
        <taxon>Acari</taxon>
        <taxon>Parasitiformes</taxon>
        <taxon>Ixodida</taxon>
        <taxon>Ixodoidea</taxon>
        <taxon>Ixodidae</taxon>
        <taxon>Rhipicephalinae</taxon>
        <taxon>Rhipicephalus</taxon>
        <taxon>Boophilus</taxon>
    </lineage>
</organism>
<name>A0A6M2DA18_RHIMP</name>
<reference evidence="1" key="1">
    <citation type="submission" date="2019-09" db="EMBL/GenBank/DDBJ databases">
        <title>Organ-specific transcriptomic study of the physiology of the cattle tick, Rhipicephalus microplus.</title>
        <authorList>
            <person name="Tirloni L."/>
            <person name="Braz G."/>
            <person name="Gandara A.C.P."/>
            <person name="Sabadin G.A."/>
            <person name="da Silva R.M."/>
            <person name="Guizzo M.G."/>
            <person name="Machado J.A."/>
            <person name="Costa E.P."/>
            <person name="Gomes H.F."/>
            <person name="Moraes J."/>
            <person name="Mota M.B.S."/>
            <person name="Mesquita R.D."/>
            <person name="Alvarenga P.H."/>
            <person name="Alves F."/>
            <person name="Seixas A."/>
            <person name="da Fonseca R.N."/>
            <person name="Fogaca A."/>
            <person name="Logullo C."/>
            <person name="Tanaka A."/>
            <person name="Daffre S."/>
            <person name="Termignoni C."/>
            <person name="Vaz I.S.Jr."/>
            <person name="Oliveira P.L."/>
            <person name="Ribeiro J.M."/>
        </authorList>
    </citation>
    <scope>NUCLEOTIDE SEQUENCE</scope>
    <source>
        <strain evidence="1">Porto Alegre</strain>
    </source>
</reference>
<dbReference type="EMBL" id="GHWJ01010218">
    <property type="protein sequence ID" value="NOV42955.1"/>
    <property type="molecule type" value="Transcribed_RNA"/>
</dbReference>
<proteinExistence type="predicted"/>
<evidence type="ECO:0000313" key="1">
    <source>
        <dbReference type="EMBL" id="NOV42955.1"/>
    </source>
</evidence>
<protein>
    <submittedName>
        <fullName evidence="1">Putative secreted protein ovary overexpressed</fullName>
    </submittedName>
</protein>
<dbReference type="AlphaFoldDB" id="A0A6M2DA18"/>